<evidence type="ECO:0000313" key="5">
    <source>
        <dbReference type="EnsemblPlants" id="Pp3c1_39950V3.4"/>
    </source>
</evidence>
<evidence type="ECO:0000256" key="4">
    <source>
        <dbReference type="SAM" id="Coils"/>
    </source>
</evidence>
<keyword evidence="6" id="KW-1185">Reference proteome</keyword>
<dbReference type="PANTHER" id="PTHR47822">
    <property type="entry name" value="CARBOHYDRATE BINDING DOMAIN CONTAINING PROTEIN"/>
    <property type="match status" value="1"/>
</dbReference>
<dbReference type="Gramene" id="Pp3c1_39950V3.4">
    <property type="protein sequence ID" value="Pp3c1_39950V3.4"/>
    <property type="gene ID" value="Pp3c1_39950"/>
</dbReference>
<organism evidence="5 6">
    <name type="scientific">Physcomitrium patens</name>
    <name type="common">Spreading-leaved earth moss</name>
    <name type="synonym">Physcomitrella patens</name>
    <dbReference type="NCBI Taxonomy" id="3218"/>
    <lineage>
        <taxon>Eukaryota</taxon>
        <taxon>Viridiplantae</taxon>
        <taxon>Streptophyta</taxon>
        <taxon>Embryophyta</taxon>
        <taxon>Bryophyta</taxon>
        <taxon>Bryophytina</taxon>
        <taxon>Bryopsida</taxon>
        <taxon>Funariidae</taxon>
        <taxon>Funariales</taxon>
        <taxon>Funariaceae</taxon>
        <taxon>Physcomitrium</taxon>
    </lineage>
</organism>
<dbReference type="PANTHER" id="PTHR47822:SF2">
    <property type="entry name" value="F-BOX AND WD-40 DOMAIN PROTEIN 7"/>
    <property type="match status" value="1"/>
</dbReference>
<proteinExistence type="predicted"/>
<dbReference type="EMBL" id="ABEU02000001">
    <property type="status" value="NOT_ANNOTATED_CDS"/>
    <property type="molecule type" value="Genomic_DNA"/>
</dbReference>
<accession>A0A7I4BWC5</accession>
<evidence type="ECO:0008006" key="7">
    <source>
        <dbReference type="Google" id="ProtNLM"/>
    </source>
</evidence>
<dbReference type="InterPro" id="IPR036322">
    <property type="entry name" value="WD40_repeat_dom_sf"/>
</dbReference>
<dbReference type="PROSITE" id="PS00678">
    <property type="entry name" value="WD_REPEATS_1"/>
    <property type="match status" value="1"/>
</dbReference>
<dbReference type="PROSITE" id="PS50294">
    <property type="entry name" value="WD_REPEATS_REGION"/>
    <property type="match status" value="1"/>
</dbReference>
<keyword evidence="1 3" id="KW-0853">WD repeat</keyword>
<evidence type="ECO:0000256" key="2">
    <source>
        <dbReference type="ARBA" id="ARBA00022737"/>
    </source>
</evidence>
<feature type="coiled-coil region" evidence="4">
    <location>
        <begin position="38"/>
        <end position="65"/>
    </location>
</feature>
<dbReference type="SMART" id="SM00320">
    <property type="entry name" value="WD40"/>
    <property type="match status" value="4"/>
</dbReference>
<dbReference type="SUPFAM" id="SSF50978">
    <property type="entry name" value="WD40 repeat-like"/>
    <property type="match status" value="1"/>
</dbReference>
<dbReference type="Gramene" id="Pp3c1_39950V3.3">
    <property type="protein sequence ID" value="Pp3c1_39950V3.3"/>
    <property type="gene ID" value="Pp3c1_39950"/>
</dbReference>
<keyword evidence="4" id="KW-0175">Coiled coil</keyword>
<dbReference type="InterPro" id="IPR015943">
    <property type="entry name" value="WD40/YVTN_repeat-like_dom_sf"/>
</dbReference>
<dbReference type="PROSITE" id="PS50082">
    <property type="entry name" value="WD_REPEATS_2"/>
    <property type="match status" value="1"/>
</dbReference>
<reference evidence="5 6" key="2">
    <citation type="journal article" date="2018" name="Plant J.">
        <title>The Physcomitrella patens chromosome-scale assembly reveals moss genome structure and evolution.</title>
        <authorList>
            <person name="Lang D."/>
            <person name="Ullrich K.K."/>
            <person name="Murat F."/>
            <person name="Fuchs J."/>
            <person name="Jenkins J."/>
            <person name="Haas F.B."/>
            <person name="Piednoel M."/>
            <person name="Gundlach H."/>
            <person name="Van Bel M."/>
            <person name="Meyberg R."/>
            <person name="Vives C."/>
            <person name="Morata J."/>
            <person name="Symeonidi A."/>
            <person name="Hiss M."/>
            <person name="Muchero W."/>
            <person name="Kamisugi Y."/>
            <person name="Saleh O."/>
            <person name="Blanc G."/>
            <person name="Decker E.L."/>
            <person name="van Gessel N."/>
            <person name="Grimwood J."/>
            <person name="Hayes R.D."/>
            <person name="Graham S.W."/>
            <person name="Gunter L.E."/>
            <person name="McDaniel S.F."/>
            <person name="Hoernstein S.N.W."/>
            <person name="Larsson A."/>
            <person name="Li F.W."/>
            <person name="Perroud P.F."/>
            <person name="Phillips J."/>
            <person name="Ranjan P."/>
            <person name="Rokshar D.S."/>
            <person name="Rothfels C.J."/>
            <person name="Schneider L."/>
            <person name="Shu S."/>
            <person name="Stevenson D.W."/>
            <person name="Thummler F."/>
            <person name="Tillich M."/>
            <person name="Villarreal Aguilar J.C."/>
            <person name="Widiez T."/>
            <person name="Wong G.K."/>
            <person name="Wymore A."/>
            <person name="Zhang Y."/>
            <person name="Zimmer A.D."/>
            <person name="Quatrano R.S."/>
            <person name="Mayer K.F.X."/>
            <person name="Goodstein D."/>
            <person name="Casacuberta J.M."/>
            <person name="Vandepoele K."/>
            <person name="Reski R."/>
            <person name="Cuming A.C."/>
            <person name="Tuskan G.A."/>
            <person name="Maumus F."/>
            <person name="Salse J."/>
            <person name="Schmutz J."/>
            <person name="Rensing S.A."/>
        </authorList>
    </citation>
    <scope>NUCLEOTIDE SEQUENCE [LARGE SCALE GENOMIC DNA]</scope>
    <source>
        <strain evidence="5 6">cv. Gransden 2004</strain>
    </source>
</reference>
<dbReference type="Gene3D" id="2.130.10.10">
    <property type="entry name" value="YVTN repeat-like/Quinoprotein amine dehydrogenase"/>
    <property type="match status" value="2"/>
</dbReference>
<sequence length="335" mass="37634">MNMNSFSFFECFKDLKTELLEDEGDVERKLVVDANEEAALDEEEKNEYIAMKQELEEMAEGLEKRAANPAISGRTRGFVEHVRDNAERGENLQPYAVISMKSAEATCTRFSRDSDDLLAIGTSAGIVEIYNAQSGRFSYKLDVGRKGMRKWSITSLSFRSSKFAKVAQNMLVSCDIKGQIHHWHATSEKHLSMSLEPDNEILAVDHHPTGQKFATSGYDCKVLRSSNHNTGSRKSMKRPSFPLTLMYTSAFITAGHSNRVVALKWHPSDIDITLSGGWDKTVQVWDARAGTSVRSLYGMEIYGDALDIKEGNNHVLTGSWRRRDQLQVETKHTAS</sequence>
<protein>
    <recommendedName>
        <fullName evidence="7">Anaphase-promoting complex subunit 4 WD40 domain-containing protein</fullName>
    </recommendedName>
</protein>
<dbReference type="EnsemblPlants" id="Pp3c1_39950V3.3">
    <property type="protein sequence ID" value="Pp3c1_39950V3.3"/>
    <property type="gene ID" value="Pp3c1_39950"/>
</dbReference>
<dbReference type="Proteomes" id="UP000006727">
    <property type="component" value="Chromosome 1"/>
</dbReference>
<evidence type="ECO:0000313" key="6">
    <source>
        <dbReference type="Proteomes" id="UP000006727"/>
    </source>
</evidence>
<keyword evidence="2" id="KW-0677">Repeat</keyword>
<evidence type="ECO:0000256" key="1">
    <source>
        <dbReference type="ARBA" id="ARBA00022574"/>
    </source>
</evidence>
<name>A0A7I4BWC5_PHYPA</name>
<dbReference type="InterPro" id="IPR019775">
    <property type="entry name" value="WD40_repeat_CS"/>
</dbReference>
<dbReference type="AlphaFoldDB" id="A0A7I4BWC5"/>
<feature type="repeat" description="WD" evidence="3">
    <location>
        <begin position="253"/>
        <end position="295"/>
    </location>
</feature>
<dbReference type="Pfam" id="PF00400">
    <property type="entry name" value="WD40"/>
    <property type="match status" value="2"/>
</dbReference>
<dbReference type="InterPro" id="IPR001680">
    <property type="entry name" value="WD40_rpt"/>
</dbReference>
<evidence type="ECO:0000256" key="3">
    <source>
        <dbReference type="PROSITE-ProRule" id="PRU00221"/>
    </source>
</evidence>
<dbReference type="InParanoid" id="A0A7I4BWC5"/>
<reference evidence="5 6" key="1">
    <citation type="journal article" date="2008" name="Science">
        <title>The Physcomitrella genome reveals evolutionary insights into the conquest of land by plants.</title>
        <authorList>
            <person name="Rensing S."/>
            <person name="Lang D."/>
            <person name="Zimmer A."/>
            <person name="Terry A."/>
            <person name="Salamov A."/>
            <person name="Shapiro H."/>
            <person name="Nishiyama T."/>
            <person name="Perroud P.-F."/>
            <person name="Lindquist E."/>
            <person name="Kamisugi Y."/>
            <person name="Tanahashi T."/>
            <person name="Sakakibara K."/>
            <person name="Fujita T."/>
            <person name="Oishi K."/>
            <person name="Shin-I T."/>
            <person name="Kuroki Y."/>
            <person name="Toyoda A."/>
            <person name="Suzuki Y."/>
            <person name="Hashimoto A."/>
            <person name="Yamaguchi K."/>
            <person name="Sugano A."/>
            <person name="Kohara Y."/>
            <person name="Fujiyama A."/>
            <person name="Anterola A."/>
            <person name="Aoki S."/>
            <person name="Ashton N."/>
            <person name="Barbazuk W.B."/>
            <person name="Barker E."/>
            <person name="Bennetzen J."/>
            <person name="Bezanilla M."/>
            <person name="Blankenship R."/>
            <person name="Cho S.H."/>
            <person name="Dutcher S."/>
            <person name="Estelle M."/>
            <person name="Fawcett J.A."/>
            <person name="Gundlach H."/>
            <person name="Hanada K."/>
            <person name="Heyl A."/>
            <person name="Hicks K.A."/>
            <person name="Hugh J."/>
            <person name="Lohr M."/>
            <person name="Mayer K."/>
            <person name="Melkozernov A."/>
            <person name="Murata T."/>
            <person name="Nelson D."/>
            <person name="Pils B."/>
            <person name="Prigge M."/>
            <person name="Reiss B."/>
            <person name="Renner T."/>
            <person name="Rombauts S."/>
            <person name="Rushton P."/>
            <person name="Sanderfoot A."/>
            <person name="Schween G."/>
            <person name="Shiu S.-H."/>
            <person name="Stueber K."/>
            <person name="Theodoulou F.L."/>
            <person name="Tu H."/>
            <person name="Van de Peer Y."/>
            <person name="Verrier P.J."/>
            <person name="Waters E."/>
            <person name="Wood A."/>
            <person name="Yang L."/>
            <person name="Cove D."/>
            <person name="Cuming A."/>
            <person name="Hasebe M."/>
            <person name="Lucas S."/>
            <person name="Mishler D.B."/>
            <person name="Reski R."/>
            <person name="Grigoriev I."/>
            <person name="Quatrano R.S."/>
            <person name="Boore J.L."/>
        </authorList>
    </citation>
    <scope>NUCLEOTIDE SEQUENCE [LARGE SCALE GENOMIC DNA]</scope>
    <source>
        <strain evidence="5 6">cv. Gransden 2004</strain>
    </source>
</reference>
<dbReference type="EnsemblPlants" id="Pp3c1_39950V3.4">
    <property type="protein sequence ID" value="Pp3c1_39950V3.4"/>
    <property type="gene ID" value="Pp3c1_39950"/>
</dbReference>
<reference evidence="5" key="3">
    <citation type="submission" date="2020-12" db="UniProtKB">
        <authorList>
            <consortium name="EnsemblPlants"/>
        </authorList>
    </citation>
    <scope>IDENTIFICATION</scope>
</reference>